<dbReference type="GO" id="GO:0072594">
    <property type="term" value="P:establishment of protein localization to organelle"/>
    <property type="evidence" value="ECO:0007669"/>
    <property type="project" value="TreeGrafter"/>
</dbReference>
<proteinExistence type="inferred from homology"/>
<dbReference type="InterPro" id="IPR048528">
    <property type="entry name" value="Lamp2-like_luminal"/>
</dbReference>
<dbReference type="GO" id="GO:0005765">
    <property type="term" value="C:lysosomal membrane"/>
    <property type="evidence" value="ECO:0007669"/>
    <property type="project" value="TreeGrafter"/>
</dbReference>
<evidence type="ECO:0000256" key="4">
    <source>
        <dbReference type="ARBA" id="ARBA00004279"/>
    </source>
</evidence>
<keyword evidence="7 23" id="KW-0732">Signal</keyword>
<evidence type="ECO:0000256" key="2">
    <source>
        <dbReference type="ARBA" id="ARBA00004158"/>
    </source>
</evidence>
<evidence type="ECO:0000256" key="14">
    <source>
        <dbReference type="ARBA" id="ARBA00023329"/>
    </source>
</evidence>
<dbReference type="Gene3D" id="2.40.160.110">
    <property type="match status" value="1"/>
</dbReference>
<evidence type="ECO:0000313" key="26">
    <source>
        <dbReference type="EMBL" id="JAV18664.1"/>
    </source>
</evidence>
<dbReference type="PANTHER" id="PTHR11506:SF35">
    <property type="entry name" value="LYSOSOME-ASSOCIATED MEMBRANE GLYCOPROTEIN 5"/>
    <property type="match status" value="1"/>
</dbReference>
<evidence type="ECO:0000256" key="6">
    <source>
        <dbReference type="ARBA" id="ARBA00022692"/>
    </source>
</evidence>
<evidence type="ECO:0000256" key="8">
    <source>
        <dbReference type="ARBA" id="ARBA00022753"/>
    </source>
</evidence>
<feature type="chain" id="PRO_5013267740" description="Lysosome-associated membrane glycoprotein 5" evidence="23">
    <location>
        <begin position="21"/>
        <end position="335"/>
    </location>
</feature>
<comment type="caution">
    <text evidence="20">Lacks conserved residue(s) required for the propagation of feature annotation.</text>
</comment>
<evidence type="ECO:0000256" key="22">
    <source>
        <dbReference type="SAM" id="Phobius"/>
    </source>
</evidence>
<keyword evidence="6 20" id="KW-0812">Transmembrane</keyword>
<comment type="function">
    <text evidence="16">Plays a role in short-term synaptic plasticity in a subset of GABAergic neurons in the brain.</text>
</comment>
<comment type="subcellular location">
    <subcellularLocation>
        <location evidence="4">Cell projection</location>
        <location evidence="4">Dendrite</location>
    </subcellularLocation>
    <subcellularLocation>
        <location evidence="17">Cell projection</location>
        <location evidence="17">Growth cone membrane</location>
        <topology evidence="17">Single-pass type I membrane protein</topology>
    </subcellularLocation>
    <subcellularLocation>
        <location evidence="15">Cytoplasmic vesicle</location>
        <location evidence="15">Secretory vesicle</location>
        <location evidence="15">Synaptic vesicle membrane</location>
        <topology evidence="15">Single-pass type I membrane protein</topology>
    </subcellularLocation>
    <subcellularLocation>
        <location evidence="2">Early endosome membrane</location>
        <topology evidence="2">Single-pass type I membrane protein</topology>
    </subcellularLocation>
    <subcellularLocation>
        <location evidence="1">Endoplasmic reticulum-Golgi intermediate compartment membrane</location>
        <topology evidence="1">Single-pass type I membrane protein</topology>
    </subcellularLocation>
    <subcellularLocation>
        <location evidence="20">Membrane</location>
        <topology evidence="20">Single-pass type I membrane protein</topology>
    </subcellularLocation>
    <subcellularLocation>
        <location evidence="3">Recycling endosome</location>
    </subcellularLocation>
</comment>
<evidence type="ECO:0000256" key="3">
    <source>
        <dbReference type="ARBA" id="ARBA00004172"/>
    </source>
</evidence>
<keyword evidence="9 22" id="KW-1133">Transmembrane helix</keyword>
<dbReference type="InterPro" id="IPR002000">
    <property type="entry name" value="Lysosome-assoc_membr_glycop"/>
</dbReference>
<feature type="disulfide bond" evidence="20">
    <location>
        <begin position="133"/>
        <end position="171"/>
    </location>
</feature>
<keyword evidence="13" id="KW-0966">Cell projection</keyword>
<dbReference type="PROSITE" id="PS51407">
    <property type="entry name" value="LAMP_3"/>
    <property type="match status" value="1"/>
</dbReference>
<feature type="compositionally biased region" description="Low complexity" evidence="21">
    <location>
        <begin position="84"/>
        <end position="116"/>
    </location>
</feature>
<dbReference type="InterPro" id="IPR048524">
    <property type="entry name" value="Lamp2-like_TM"/>
</dbReference>
<dbReference type="GO" id="GO:0031902">
    <property type="term" value="C:late endosome membrane"/>
    <property type="evidence" value="ECO:0007669"/>
    <property type="project" value="TreeGrafter"/>
</dbReference>
<dbReference type="Pfam" id="PF01299">
    <property type="entry name" value="Lamp2-like_luminal"/>
    <property type="match status" value="1"/>
</dbReference>
<dbReference type="PROSITE" id="PS51257">
    <property type="entry name" value="PROKAR_LIPOPROTEIN"/>
    <property type="match status" value="1"/>
</dbReference>
<evidence type="ECO:0000256" key="11">
    <source>
        <dbReference type="ARBA" id="ARBA00023136"/>
    </source>
</evidence>
<dbReference type="GO" id="GO:0005886">
    <property type="term" value="C:plasma membrane"/>
    <property type="evidence" value="ECO:0007669"/>
    <property type="project" value="UniProtKB-SubCell"/>
</dbReference>
<evidence type="ECO:0000256" key="10">
    <source>
        <dbReference type="ARBA" id="ARBA00023018"/>
    </source>
</evidence>
<feature type="transmembrane region" description="Helical" evidence="22">
    <location>
        <begin position="300"/>
        <end position="323"/>
    </location>
</feature>
<evidence type="ECO:0000256" key="12">
    <source>
        <dbReference type="ARBA" id="ARBA00023180"/>
    </source>
</evidence>
<evidence type="ECO:0000256" key="16">
    <source>
        <dbReference type="ARBA" id="ARBA00053950"/>
    </source>
</evidence>
<dbReference type="AlphaFoldDB" id="A0A1L8EJ45"/>
<dbReference type="PRINTS" id="PR00336">
    <property type="entry name" value="LYSASSOCTDMP"/>
</dbReference>
<feature type="region of interest" description="Disordered" evidence="21">
    <location>
        <begin position="41"/>
        <end position="124"/>
    </location>
</feature>
<evidence type="ECO:0000256" key="13">
    <source>
        <dbReference type="ARBA" id="ARBA00023273"/>
    </source>
</evidence>
<organism evidence="26">
    <name type="scientific">Haematobia irritans</name>
    <name type="common">Horn fly</name>
    <name type="synonym">Conops irritans</name>
    <dbReference type="NCBI Taxonomy" id="7368"/>
    <lineage>
        <taxon>Eukaryota</taxon>
        <taxon>Metazoa</taxon>
        <taxon>Ecdysozoa</taxon>
        <taxon>Arthropoda</taxon>
        <taxon>Hexapoda</taxon>
        <taxon>Insecta</taxon>
        <taxon>Pterygota</taxon>
        <taxon>Neoptera</taxon>
        <taxon>Endopterygota</taxon>
        <taxon>Diptera</taxon>
        <taxon>Brachycera</taxon>
        <taxon>Muscomorpha</taxon>
        <taxon>Muscoidea</taxon>
        <taxon>Muscidae</taxon>
        <taxon>Haematobia</taxon>
    </lineage>
</organism>
<keyword evidence="11 20" id="KW-0472">Membrane</keyword>
<evidence type="ECO:0000256" key="5">
    <source>
        <dbReference type="ARBA" id="ARBA00009644"/>
    </source>
</evidence>
<evidence type="ECO:0000256" key="21">
    <source>
        <dbReference type="SAM" id="MobiDB-lite"/>
    </source>
</evidence>
<comment type="similarity">
    <text evidence="5 20">Belongs to the LAMP family.</text>
</comment>
<reference evidence="26" key="1">
    <citation type="submission" date="2017-01" db="EMBL/GenBank/DDBJ databases">
        <title>An insight into the sialome and mialome of the horn fly, Haematobia irritans.</title>
        <authorList>
            <person name="Breijo M."/>
            <person name="Boiani M."/>
            <person name="Ures X."/>
            <person name="Rocha S."/>
            <person name="Sequeira M."/>
            <person name="Ribeiro J.M."/>
        </authorList>
    </citation>
    <scope>NUCLEOTIDE SEQUENCE</scope>
</reference>
<dbReference type="EMBL" id="GFDG01000135">
    <property type="protein sequence ID" value="JAV18664.1"/>
    <property type="molecule type" value="Transcribed_RNA"/>
</dbReference>
<feature type="compositionally biased region" description="Low complexity" evidence="21">
    <location>
        <begin position="48"/>
        <end position="76"/>
    </location>
</feature>
<keyword evidence="10" id="KW-0770">Synapse</keyword>
<feature type="signal peptide" evidence="23">
    <location>
        <begin position="1"/>
        <end position="20"/>
    </location>
</feature>
<dbReference type="PANTHER" id="PTHR11506">
    <property type="entry name" value="LYSOSOME-ASSOCIATED MEMBRANE GLYCOPROTEIN"/>
    <property type="match status" value="1"/>
</dbReference>
<evidence type="ECO:0000256" key="9">
    <source>
        <dbReference type="ARBA" id="ARBA00022989"/>
    </source>
</evidence>
<keyword evidence="14" id="KW-0968">Cytoplasmic vesicle</keyword>
<evidence type="ECO:0000259" key="25">
    <source>
        <dbReference type="Pfam" id="PF21222"/>
    </source>
</evidence>
<evidence type="ECO:0000256" key="23">
    <source>
        <dbReference type="SAM" id="SignalP"/>
    </source>
</evidence>
<protein>
    <recommendedName>
        <fullName evidence="18">Lysosome-associated membrane glycoprotein 5</fullName>
    </recommendedName>
    <alternativeName>
        <fullName evidence="19">Lysosome-associated membrane protein 5</fullName>
    </alternativeName>
</protein>
<evidence type="ECO:0000256" key="15">
    <source>
        <dbReference type="ARBA" id="ARBA00029428"/>
    </source>
</evidence>
<evidence type="ECO:0000256" key="17">
    <source>
        <dbReference type="ARBA" id="ARBA00060492"/>
    </source>
</evidence>
<evidence type="ECO:0000256" key="19">
    <source>
        <dbReference type="ARBA" id="ARBA00076257"/>
    </source>
</evidence>
<evidence type="ECO:0000256" key="18">
    <source>
        <dbReference type="ARBA" id="ARBA00074379"/>
    </source>
</evidence>
<evidence type="ECO:0000256" key="20">
    <source>
        <dbReference type="PROSITE-ProRule" id="PRU00740"/>
    </source>
</evidence>
<evidence type="ECO:0000256" key="1">
    <source>
        <dbReference type="ARBA" id="ARBA00004151"/>
    </source>
</evidence>
<evidence type="ECO:0000259" key="24">
    <source>
        <dbReference type="Pfam" id="PF01299"/>
    </source>
</evidence>
<name>A0A1L8EJ45_HAEIR</name>
<keyword evidence="12" id="KW-0325">Glycoprotein</keyword>
<evidence type="ECO:0000256" key="7">
    <source>
        <dbReference type="ARBA" id="ARBA00022729"/>
    </source>
</evidence>
<feature type="domain" description="Lysosome-associated membrane glycoprotein 2-like luminal" evidence="24">
    <location>
        <begin position="129"/>
        <end position="279"/>
    </location>
</feature>
<keyword evidence="8" id="KW-0967">Endosome</keyword>
<feature type="domain" description="Lysosome-associated membrane glycoprotein 2-like transmembrane" evidence="25">
    <location>
        <begin position="302"/>
        <end position="328"/>
    </location>
</feature>
<dbReference type="Pfam" id="PF21222">
    <property type="entry name" value="Lamp2_2nd"/>
    <property type="match status" value="1"/>
</dbReference>
<accession>A0A1L8EJ45</accession>
<sequence>MFHNKTALFLLLSSACLITAAQISVNLSQAEIPSTVVPILPEKHKTTESTSTSTTSTSSSTSTTSTTTTTTTTTTKPPTPPKPKTTTTTTTTSTTAAPTTTKAPDTTTAAPVTTTPSPKPFPEPEVVTWNSSCIMVRMAVQLNFTYETKDNKVARGLYNIPKNAIVDDQHCDMNTTQFLQINWGPATAQHIMLMQFDNVKGVSNMTMIMFTLPLLSTDFPDAKENQTIQLVHRSGEFSAPSKMSYHCTRPQMFNLTKTVEDLEVVGTVKVHDVQVEAFRSANTSGFSTARDCDSSETSDVAPIAVGIALGALILIVLISYLCARRRSSSRGYMSF</sequence>
<keyword evidence="20" id="KW-1015">Disulfide bond</keyword>